<dbReference type="Gene3D" id="1.10.274.10">
    <property type="entry name" value="PtsI, HPr-binding domain"/>
    <property type="match status" value="1"/>
</dbReference>
<evidence type="ECO:0000256" key="8">
    <source>
        <dbReference type="ARBA" id="ARBA00022597"/>
    </source>
</evidence>
<dbReference type="InterPro" id="IPR036618">
    <property type="entry name" value="PtsI_HPr-bd_sf"/>
</dbReference>
<organism evidence="15 16">
    <name type="scientific">Roseovarius halotolerans</name>
    <dbReference type="NCBI Taxonomy" id="505353"/>
    <lineage>
        <taxon>Bacteria</taxon>
        <taxon>Pseudomonadati</taxon>
        <taxon>Pseudomonadota</taxon>
        <taxon>Alphaproteobacteria</taxon>
        <taxon>Rhodobacterales</taxon>
        <taxon>Roseobacteraceae</taxon>
        <taxon>Roseovarius</taxon>
    </lineage>
</organism>
<evidence type="ECO:0000256" key="1">
    <source>
        <dbReference type="ARBA" id="ARBA00000683"/>
    </source>
</evidence>
<dbReference type="SMART" id="SM00065">
    <property type="entry name" value="GAF"/>
    <property type="match status" value="1"/>
</dbReference>
<dbReference type="GO" id="GO:0009401">
    <property type="term" value="P:phosphoenolpyruvate-dependent sugar phosphotransferase system"/>
    <property type="evidence" value="ECO:0007669"/>
    <property type="project" value="UniProtKB-KW"/>
</dbReference>
<dbReference type="Gene3D" id="3.20.20.60">
    <property type="entry name" value="Phosphoenolpyruvate-binding domains"/>
    <property type="match status" value="1"/>
</dbReference>
<dbReference type="Pfam" id="PF00391">
    <property type="entry name" value="PEP-utilizers"/>
    <property type="match status" value="1"/>
</dbReference>
<evidence type="ECO:0000256" key="4">
    <source>
        <dbReference type="ARBA" id="ARBA00007837"/>
    </source>
</evidence>
<dbReference type="OrthoDB" id="9765468at2"/>
<dbReference type="InterPro" id="IPR008279">
    <property type="entry name" value="PEP-util_enz_mobile_dom"/>
</dbReference>
<dbReference type="PANTHER" id="PTHR46244">
    <property type="entry name" value="PHOSPHOENOLPYRUVATE-PROTEIN PHOSPHOTRANSFERASE"/>
    <property type="match status" value="1"/>
</dbReference>
<dbReference type="RefSeq" id="WP_085818303.1">
    <property type="nucleotide sequence ID" value="NZ_FWFU01000003.1"/>
</dbReference>
<evidence type="ECO:0000256" key="3">
    <source>
        <dbReference type="ARBA" id="ARBA00004496"/>
    </source>
</evidence>
<dbReference type="Pfam" id="PF01590">
    <property type="entry name" value="GAF"/>
    <property type="match status" value="1"/>
</dbReference>
<dbReference type="PANTHER" id="PTHR46244:SF6">
    <property type="entry name" value="PHOSPHOENOLPYRUVATE-PROTEIN PHOSPHOTRANSFERASE"/>
    <property type="match status" value="1"/>
</dbReference>
<keyword evidence="11" id="KW-0479">Metal-binding</keyword>
<sequence length="747" mass="82396">MSHNFQTDSRQMLGRLRAVMAEDAAGQQRLDRITTLIAEEMRTQVCSIYLFRDEDTLELCATEGLNPQAVHETRMRLGEGLVGRVARTGKIINTDDAPGTRGFRFMPETGEEAYSAFLGVPIQRLGEMLGVLVVQSKAARSYSDDEIYALEVVAMVIAEMAELGAFVGEGAAMSARHQQAVLFRGTSAQEGAAQGHVWLHEPRVVVTNPIADDPHRELERLRQAVEELRIGVDRMLSNAASGDNEQLKVLETYRMFANSKGWMRRMEEDISRGLSAEAAVEKEQSTARSRMTRVTDTYLRERLHDLDDLSNRLLRILTGQGNQTGAEMPPDPILVARNIGPAELLDYGRALKGIVLEEGSVGSHAAIVARALAIPLVIHAQRVTTEALNGDHILVDGDQGIVHLRPDDTVVNAFRDKMAMQAQAQERYTSIRDKPAETLCGTRIAMHMNAGLMADLPSLVSSGAEGVGLFRTELQFLVRSHMPKRAELSELYARVMDASQGMRVVFRTLDIGSDKVLPYMKAVNEPNPALGWRAVRVGLDKPGVMRMQLQALIRAAAGRPLSVMFPFVAQREEYTAARAEMDKALERERILGHPLPESLEVGAMLETPSLAFAPDSFYSEVDFLSIGGNDLKQFFFAADRENELVRRRYDTLNVSFLTFLEGIVNRCTALGTPLSFCGEDAGRPIEAACFAAIGLRTLSMRPASIGPVKSILRRTDLVELQGVIHDARSSGVQSVRPAVMEYLRGKL</sequence>
<keyword evidence="7" id="KW-0963">Cytoplasm</keyword>
<dbReference type="Gene3D" id="3.30.450.40">
    <property type="match status" value="1"/>
</dbReference>
<keyword evidence="13" id="KW-0460">Magnesium</keyword>
<evidence type="ECO:0000256" key="12">
    <source>
        <dbReference type="ARBA" id="ARBA00022777"/>
    </source>
</evidence>
<dbReference type="PRINTS" id="PR01736">
    <property type="entry name" value="PHPHTRNFRASE"/>
</dbReference>
<dbReference type="InterPro" id="IPR000121">
    <property type="entry name" value="PEP_util_C"/>
</dbReference>
<protein>
    <recommendedName>
        <fullName evidence="5">phosphoenolpyruvate--protein phosphotransferase</fullName>
        <ecNumber evidence="5">2.7.3.9</ecNumber>
    </recommendedName>
</protein>
<dbReference type="SUPFAM" id="SSF47831">
    <property type="entry name" value="Enzyme I of the PEP:sugar phosphotransferase system HPr-binding (sub)domain"/>
    <property type="match status" value="1"/>
</dbReference>
<dbReference type="Pfam" id="PF05524">
    <property type="entry name" value="PEP-utilisers_N"/>
    <property type="match status" value="1"/>
</dbReference>
<dbReference type="SUPFAM" id="SSF51621">
    <property type="entry name" value="Phosphoenolpyruvate/pyruvate domain"/>
    <property type="match status" value="1"/>
</dbReference>
<accession>A0A1X6ZHM6</accession>
<evidence type="ECO:0000256" key="2">
    <source>
        <dbReference type="ARBA" id="ARBA00001946"/>
    </source>
</evidence>
<comment type="cofactor">
    <cofactor evidence="2">
        <name>Mg(2+)</name>
        <dbReference type="ChEBI" id="CHEBI:18420"/>
    </cofactor>
</comment>
<dbReference type="InterPro" id="IPR029016">
    <property type="entry name" value="GAF-like_dom_sf"/>
</dbReference>
<evidence type="ECO:0000256" key="6">
    <source>
        <dbReference type="ARBA" id="ARBA00022448"/>
    </source>
</evidence>
<evidence type="ECO:0000256" key="13">
    <source>
        <dbReference type="ARBA" id="ARBA00022842"/>
    </source>
</evidence>
<evidence type="ECO:0000313" key="15">
    <source>
        <dbReference type="EMBL" id="SLN51145.1"/>
    </source>
</evidence>
<keyword evidence="15" id="KW-0670">Pyruvate</keyword>
<keyword evidence="8" id="KW-0762">Sugar transport</keyword>
<dbReference type="NCBIfam" id="TIGR01417">
    <property type="entry name" value="PTS_I_fam"/>
    <property type="match status" value="1"/>
</dbReference>
<keyword evidence="10" id="KW-0598">Phosphotransferase system</keyword>
<keyword evidence="12" id="KW-0418">Kinase</keyword>
<dbReference type="InterPro" id="IPR050499">
    <property type="entry name" value="PEP-utilizing_PTS_enzyme"/>
</dbReference>
<dbReference type="SUPFAM" id="SSF55781">
    <property type="entry name" value="GAF domain-like"/>
    <property type="match status" value="1"/>
</dbReference>
<dbReference type="Pfam" id="PF02896">
    <property type="entry name" value="PEP-utilizers_C"/>
    <property type="match status" value="1"/>
</dbReference>
<dbReference type="InterPro" id="IPR040442">
    <property type="entry name" value="Pyrv_kinase-like_dom_sf"/>
</dbReference>
<dbReference type="Gene3D" id="3.50.30.10">
    <property type="entry name" value="Phosphohistidine domain"/>
    <property type="match status" value="1"/>
</dbReference>
<dbReference type="EMBL" id="FWFU01000003">
    <property type="protein sequence ID" value="SLN51145.1"/>
    <property type="molecule type" value="Genomic_DNA"/>
</dbReference>
<keyword evidence="9 15" id="KW-0808">Transferase</keyword>
<evidence type="ECO:0000256" key="11">
    <source>
        <dbReference type="ARBA" id="ARBA00022723"/>
    </source>
</evidence>
<proteinExistence type="inferred from homology"/>
<gene>
    <name evidence="15" type="primary">ptsI</name>
    <name evidence="15" type="ORF">ROH8110_02791</name>
</gene>
<comment type="subcellular location">
    <subcellularLocation>
        <location evidence="3">Cytoplasm</location>
    </subcellularLocation>
</comment>
<evidence type="ECO:0000259" key="14">
    <source>
        <dbReference type="SMART" id="SM00065"/>
    </source>
</evidence>
<dbReference type="InterPro" id="IPR008731">
    <property type="entry name" value="PTS_EIN"/>
</dbReference>
<comment type="catalytic activity">
    <reaction evidence="1">
        <text>L-histidyl-[protein] + phosphoenolpyruvate = N(pros)-phospho-L-histidyl-[protein] + pyruvate</text>
        <dbReference type="Rhea" id="RHEA:23880"/>
        <dbReference type="Rhea" id="RHEA-COMP:9745"/>
        <dbReference type="Rhea" id="RHEA-COMP:9746"/>
        <dbReference type="ChEBI" id="CHEBI:15361"/>
        <dbReference type="ChEBI" id="CHEBI:29979"/>
        <dbReference type="ChEBI" id="CHEBI:58702"/>
        <dbReference type="ChEBI" id="CHEBI:64837"/>
        <dbReference type="EC" id="2.7.3.9"/>
    </reaction>
</comment>
<feature type="domain" description="GAF" evidence="14">
    <location>
        <begin position="25"/>
        <end position="171"/>
    </location>
</feature>
<name>A0A1X6ZHM6_9RHOB</name>
<dbReference type="InterPro" id="IPR003018">
    <property type="entry name" value="GAF"/>
</dbReference>
<dbReference type="GO" id="GO:0005737">
    <property type="term" value="C:cytoplasm"/>
    <property type="evidence" value="ECO:0007669"/>
    <property type="project" value="UniProtKB-SubCell"/>
</dbReference>
<evidence type="ECO:0000256" key="10">
    <source>
        <dbReference type="ARBA" id="ARBA00022683"/>
    </source>
</evidence>
<dbReference type="AlphaFoldDB" id="A0A1X6ZHM6"/>
<evidence type="ECO:0000313" key="16">
    <source>
        <dbReference type="Proteomes" id="UP000193207"/>
    </source>
</evidence>
<dbReference type="GO" id="GO:0008965">
    <property type="term" value="F:phosphoenolpyruvate-protein phosphotransferase activity"/>
    <property type="evidence" value="ECO:0007669"/>
    <property type="project" value="UniProtKB-EC"/>
</dbReference>
<keyword evidence="6" id="KW-0813">Transport</keyword>
<dbReference type="GO" id="GO:0016301">
    <property type="term" value="F:kinase activity"/>
    <property type="evidence" value="ECO:0007669"/>
    <property type="project" value="UniProtKB-KW"/>
</dbReference>
<evidence type="ECO:0000256" key="9">
    <source>
        <dbReference type="ARBA" id="ARBA00022679"/>
    </source>
</evidence>
<evidence type="ECO:0000256" key="5">
    <source>
        <dbReference type="ARBA" id="ARBA00012232"/>
    </source>
</evidence>
<dbReference type="InterPro" id="IPR036637">
    <property type="entry name" value="Phosphohistidine_dom_sf"/>
</dbReference>
<dbReference type="InterPro" id="IPR015813">
    <property type="entry name" value="Pyrv/PenolPyrv_kinase-like_dom"/>
</dbReference>
<keyword evidence="16" id="KW-1185">Reference proteome</keyword>
<dbReference type="Proteomes" id="UP000193207">
    <property type="component" value="Unassembled WGS sequence"/>
</dbReference>
<comment type="similarity">
    <text evidence="4">Belongs to the PEP-utilizing enzyme family.</text>
</comment>
<reference evidence="15 16" key="1">
    <citation type="submission" date="2017-03" db="EMBL/GenBank/DDBJ databases">
        <authorList>
            <person name="Afonso C.L."/>
            <person name="Miller P.J."/>
            <person name="Scott M.A."/>
            <person name="Spackman E."/>
            <person name="Goraichik I."/>
            <person name="Dimitrov K.M."/>
            <person name="Suarez D.L."/>
            <person name="Swayne D.E."/>
        </authorList>
    </citation>
    <scope>NUCLEOTIDE SEQUENCE [LARGE SCALE GENOMIC DNA]</scope>
    <source>
        <strain evidence="15 16">CECT 8110</strain>
    </source>
</reference>
<dbReference type="SUPFAM" id="SSF52009">
    <property type="entry name" value="Phosphohistidine domain"/>
    <property type="match status" value="1"/>
</dbReference>
<dbReference type="GO" id="GO:0046872">
    <property type="term" value="F:metal ion binding"/>
    <property type="evidence" value="ECO:0007669"/>
    <property type="project" value="UniProtKB-KW"/>
</dbReference>
<dbReference type="EC" id="2.7.3.9" evidence="5"/>
<evidence type="ECO:0000256" key="7">
    <source>
        <dbReference type="ARBA" id="ARBA00022490"/>
    </source>
</evidence>
<dbReference type="InterPro" id="IPR006318">
    <property type="entry name" value="PTS_EI-like"/>
</dbReference>